<dbReference type="Proteomes" id="UP000694867">
    <property type="component" value="Unplaced"/>
</dbReference>
<dbReference type="PANTHER" id="PTHR33936:SF24">
    <property type="entry name" value="C2H2-TYPE DOMAIN-CONTAINING PROTEIN"/>
    <property type="match status" value="1"/>
</dbReference>
<dbReference type="PROSITE" id="PS00028">
    <property type="entry name" value="ZINC_FINGER_C2H2_1"/>
    <property type="match status" value="1"/>
</dbReference>
<dbReference type="InterPro" id="IPR013087">
    <property type="entry name" value="Znf_C2H2_type"/>
</dbReference>
<accession>A0AAJ6VW31</accession>
<evidence type="ECO:0000313" key="3">
    <source>
        <dbReference type="Proteomes" id="UP000694867"/>
    </source>
</evidence>
<dbReference type="AlphaFoldDB" id="A0AAJ6VW31"/>
<dbReference type="RefSeq" id="XP_003739829.2">
    <property type="nucleotide sequence ID" value="XM_003739781.2"/>
</dbReference>
<dbReference type="PANTHER" id="PTHR33936">
    <property type="entry name" value="PROTEIN CBG17840"/>
    <property type="match status" value="1"/>
</dbReference>
<gene>
    <name evidence="4" type="primary">LOC100907355</name>
</gene>
<keyword evidence="3" id="KW-1185">Reference proteome</keyword>
<dbReference type="KEGG" id="goe:100907355"/>
<protein>
    <submittedName>
        <fullName evidence="4">Uncharacterized protein LOC100907355</fullName>
    </submittedName>
</protein>
<dbReference type="SMART" id="SM00355">
    <property type="entry name" value="ZnF_C2H2"/>
    <property type="match status" value="2"/>
</dbReference>
<feature type="region of interest" description="Disordered" evidence="1">
    <location>
        <begin position="1"/>
        <end position="52"/>
    </location>
</feature>
<dbReference type="InterPro" id="IPR052797">
    <property type="entry name" value="RegFact_GeneExpr_CellDeath"/>
</dbReference>
<organism evidence="3 4">
    <name type="scientific">Galendromus occidentalis</name>
    <name type="common">western predatory mite</name>
    <dbReference type="NCBI Taxonomy" id="34638"/>
    <lineage>
        <taxon>Eukaryota</taxon>
        <taxon>Metazoa</taxon>
        <taxon>Ecdysozoa</taxon>
        <taxon>Arthropoda</taxon>
        <taxon>Chelicerata</taxon>
        <taxon>Arachnida</taxon>
        <taxon>Acari</taxon>
        <taxon>Parasitiformes</taxon>
        <taxon>Mesostigmata</taxon>
        <taxon>Gamasina</taxon>
        <taxon>Phytoseioidea</taxon>
        <taxon>Phytoseiidae</taxon>
        <taxon>Typhlodrominae</taxon>
        <taxon>Galendromus</taxon>
    </lineage>
</organism>
<name>A0AAJ6VW31_9ACAR</name>
<evidence type="ECO:0000313" key="4">
    <source>
        <dbReference type="RefSeq" id="XP_003739829.2"/>
    </source>
</evidence>
<evidence type="ECO:0000256" key="1">
    <source>
        <dbReference type="SAM" id="MobiDB-lite"/>
    </source>
</evidence>
<reference evidence="4" key="1">
    <citation type="submission" date="2025-08" db="UniProtKB">
        <authorList>
            <consortium name="RefSeq"/>
        </authorList>
    </citation>
    <scope>IDENTIFICATION</scope>
</reference>
<feature type="compositionally biased region" description="Acidic residues" evidence="1">
    <location>
        <begin position="25"/>
        <end position="38"/>
    </location>
</feature>
<evidence type="ECO:0000259" key="2">
    <source>
        <dbReference type="PROSITE" id="PS00028"/>
    </source>
</evidence>
<dbReference type="Gene3D" id="3.30.160.60">
    <property type="entry name" value="Classic Zinc Finger"/>
    <property type="match status" value="1"/>
</dbReference>
<feature type="domain" description="C2H2-type" evidence="2">
    <location>
        <begin position="54"/>
        <end position="75"/>
    </location>
</feature>
<dbReference type="GeneID" id="100907355"/>
<sequence>MSEHGNSEVAFVVSEDGSANVTNAEEAEEDEAANDECEGPTPSSSSKYKYDRQCPSCGSVLSTLYALKLHINKKHPKEESDLIPLIKQTQWRCMQFPCTVDINCTVVCKGRKELLEHMQNDHGVVVEWIDHSFPTREEFENFRRELRNFGTMFIKATSRYRQNTGWAVYRCNREGNKDERKNRPRQSNRAQTIKIGTFCTAHCKIYYEGEGVRAYGSTTHVNHEVNGVWPEHTMRAPESEERIVEVHHVDGTVVQEIVKVIEEPGSTTRVVRCEDENQVIIATEDADCGGHQKLDTLVHEGVEELRTIHEECQTEPLVVYADRLRKFYRSLGEAVSQIVGDDFQAKRSRRTVMSV</sequence>
<proteinExistence type="predicted"/>